<protein>
    <recommendedName>
        <fullName evidence="7">Calmodulin-lysine N-methyltransferase</fullName>
    </recommendedName>
</protein>
<accession>A0A8J6C7D0</accession>
<dbReference type="AlphaFoldDB" id="A0A8J6C7D0"/>
<sequence>MDVRVFELGCARVRAACAPARAELHRGGAADAQERDLDLTGHVPWLACFPLCDFVQSPAGQALLSGHPRVLELGAGVGLPGLLAGRRASELRLTDNQPAIVAQLAASVAENAQLRLVPAAPASSAELLDWGASAPLPHTVREGGYDVVLASDCVYYAGSAQLLVESAARLLAPAGTLLLAHTARWEQTDRALAAALRAAHLHCRLASAAMARSADEGSRAPDAQNGPDDEAPTGGRDGRLMHARSGRTARVYAVRKAERAHAVDGRATLLELVAQLAADGMRASLSPATWADAPADGRERAPAARPQAQPQVQPQPGSALRVDALGPLALSPCDVARLCEALCACTPPAAPVALAALNLRGHGLRASGDAYNTRAATGAGAAEAASGACAWPAAGVREAMTAEPRPGGVCALLALRACATLVSLDLSGNALGGAGRSVLRALPRDGDGAEEASGGGANVSVHAAPRAALGGVCDAIRACATLRALRLASNGLRDDDALELALFLGSGHRTPLVLLDVCGNELSGNGLAPLALAAARAGRCGDEGGAKFASLASSAPPPLALLAGHNRLEQEGAAALGAVLPPFLTNLDLSRQWLGDDGASELGSRGLRTCAHSLRLLDLSHSTTAWGALAALRHLADGSAGGGSALHELRVRGCALRDEGACDLARALRGFGALTTLDVASNGIGWEGAEALADALAAQCSLTQLELSDNPLGSDGVDALADALALALVDDARRARASGAGARAAHGGAHVAPTGECSTAPRFAPFTLGLAGVDCGAEGLHALCSALVRARGEHARRSTAGGGGGCEPGDGEAMLAPPPRAGVCSAPTQPPRLALPLSDARSCARVRIDLQANPLSALDVAAALEALCGCAVDAELDLRYAPMRPTLHDLRPTLHDCVHSPAAQCAQGHSSAGQACATEDAAYSAACARCRTLRDALASRVDPASEQDDACHVHPRATIIVHLAAEHSGLEVSSHRAGY</sequence>
<organism evidence="5 6">
    <name type="scientific">Diacronema lutheri</name>
    <name type="common">Unicellular marine alga</name>
    <name type="synonym">Monochrysis lutheri</name>
    <dbReference type="NCBI Taxonomy" id="2081491"/>
    <lineage>
        <taxon>Eukaryota</taxon>
        <taxon>Haptista</taxon>
        <taxon>Haptophyta</taxon>
        <taxon>Pavlovophyceae</taxon>
        <taxon>Pavlovales</taxon>
        <taxon>Pavlovaceae</taxon>
        <taxon>Diacronema</taxon>
    </lineage>
</organism>
<dbReference type="GO" id="GO:0005829">
    <property type="term" value="C:cytosol"/>
    <property type="evidence" value="ECO:0007669"/>
    <property type="project" value="TreeGrafter"/>
</dbReference>
<dbReference type="GO" id="GO:0005634">
    <property type="term" value="C:nucleus"/>
    <property type="evidence" value="ECO:0007669"/>
    <property type="project" value="TreeGrafter"/>
</dbReference>
<dbReference type="GO" id="GO:0031267">
    <property type="term" value="F:small GTPase binding"/>
    <property type="evidence" value="ECO:0007669"/>
    <property type="project" value="TreeGrafter"/>
</dbReference>
<dbReference type="SUPFAM" id="SSF53335">
    <property type="entry name" value="S-adenosyl-L-methionine-dependent methyltransferases"/>
    <property type="match status" value="1"/>
</dbReference>
<dbReference type="Pfam" id="PF13516">
    <property type="entry name" value="LRR_6"/>
    <property type="match status" value="4"/>
</dbReference>
<feature type="compositionally biased region" description="Low complexity" evidence="4">
    <location>
        <begin position="303"/>
        <end position="317"/>
    </location>
</feature>
<keyword evidence="3" id="KW-0677">Repeat</keyword>
<proteinExistence type="predicted"/>
<evidence type="ECO:0000313" key="5">
    <source>
        <dbReference type="EMBL" id="KAG8459695.1"/>
    </source>
</evidence>
<dbReference type="InterPro" id="IPR019410">
    <property type="entry name" value="Methyltransf_16"/>
</dbReference>
<dbReference type="Gene3D" id="3.40.50.150">
    <property type="entry name" value="Vaccinia Virus protein VP39"/>
    <property type="match status" value="1"/>
</dbReference>
<reference evidence="5" key="1">
    <citation type="submission" date="2021-05" db="EMBL/GenBank/DDBJ databases">
        <title>The genome of the haptophyte Pavlova lutheri (Diacronema luteri, Pavlovales) - a model for lipid biosynthesis in eukaryotic algae.</title>
        <authorList>
            <person name="Hulatt C.J."/>
            <person name="Posewitz M.C."/>
        </authorList>
    </citation>
    <scope>NUCLEOTIDE SEQUENCE</scope>
    <source>
        <strain evidence="5">NIVA-4/92</strain>
    </source>
</reference>
<feature type="region of interest" description="Disordered" evidence="4">
    <location>
        <begin position="212"/>
        <end position="242"/>
    </location>
</feature>
<dbReference type="Gene3D" id="3.80.10.10">
    <property type="entry name" value="Ribonuclease Inhibitor"/>
    <property type="match status" value="3"/>
</dbReference>
<evidence type="ECO:0000256" key="4">
    <source>
        <dbReference type="SAM" id="MobiDB-lite"/>
    </source>
</evidence>
<feature type="region of interest" description="Disordered" evidence="4">
    <location>
        <begin position="291"/>
        <end position="317"/>
    </location>
</feature>
<dbReference type="GO" id="GO:0006913">
    <property type="term" value="P:nucleocytoplasmic transport"/>
    <property type="evidence" value="ECO:0007669"/>
    <property type="project" value="TreeGrafter"/>
</dbReference>
<dbReference type="Pfam" id="PF10294">
    <property type="entry name" value="Methyltransf_16"/>
    <property type="match status" value="1"/>
</dbReference>
<dbReference type="OrthoDB" id="413520at2759"/>
<dbReference type="PANTHER" id="PTHR24113">
    <property type="entry name" value="RAN GTPASE-ACTIVATING PROTEIN 1"/>
    <property type="match status" value="1"/>
</dbReference>
<keyword evidence="2" id="KW-0433">Leucine-rich repeat</keyword>
<dbReference type="SMART" id="SM00368">
    <property type="entry name" value="LRR_RI"/>
    <property type="match status" value="5"/>
</dbReference>
<evidence type="ECO:0000313" key="6">
    <source>
        <dbReference type="Proteomes" id="UP000751190"/>
    </source>
</evidence>
<dbReference type="Proteomes" id="UP000751190">
    <property type="component" value="Unassembled WGS sequence"/>
</dbReference>
<keyword evidence="6" id="KW-1185">Reference proteome</keyword>
<keyword evidence="1" id="KW-0343">GTPase activation</keyword>
<comment type="caution">
    <text evidence="5">The sequence shown here is derived from an EMBL/GenBank/DDBJ whole genome shotgun (WGS) entry which is preliminary data.</text>
</comment>
<dbReference type="InterPro" id="IPR032675">
    <property type="entry name" value="LRR_dom_sf"/>
</dbReference>
<evidence type="ECO:0000256" key="2">
    <source>
        <dbReference type="ARBA" id="ARBA00022614"/>
    </source>
</evidence>
<dbReference type="SUPFAM" id="SSF52047">
    <property type="entry name" value="RNI-like"/>
    <property type="match status" value="1"/>
</dbReference>
<dbReference type="EMBL" id="JAGTXO010000038">
    <property type="protein sequence ID" value="KAG8459695.1"/>
    <property type="molecule type" value="Genomic_DNA"/>
</dbReference>
<dbReference type="InterPro" id="IPR029063">
    <property type="entry name" value="SAM-dependent_MTases_sf"/>
</dbReference>
<evidence type="ECO:0008006" key="7">
    <source>
        <dbReference type="Google" id="ProtNLM"/>
    </source>
</evidence>
<name>A0A8J6C7D0_DIALT</name>
<dbReference type="GO" id="GO:0005096">
    <property type="term" value="F:GTPase activator activity"/>
    <property type="evidence" value="ECO:0007669"/>
    <property type="project" value="UniProtKB-KW"/>
</dbReference>
<dbReference type="PANTHER" id="PTHR24113:SF12">
    <property type="entry name" value="RAN GTPASE-ACTIVATING PROTEIN 1"/>
    <property type="match status" value="1"/>
</dbReference>
<evidence type="ECO:0000256" key="1">
    <source>
        <dbReference type="ARBA" id="ARBA00022468"/>
    </source>
</evidence>
<evidence type="ECO:0000256" key="3">
    <source>
        <dbReference type="ARBA" id="ARBA00022737"/>
    </source>
</evidence>
<dbReference type="GO" id="GO:0048471">
    <property type="term" value="C:perinuclear region of cytoplasm"/>
    <property type="evidence" value="ECO:0007669"/>
    <property type="project" value="TreeGrafter"/>
</dbReference>
<dbReference type="InterPro" id="IPR001611">
    <property type="entry name" value="Leu-rich_rpt"/>
</dbReference>
<gene>
    <name evidence="5" type="ORF">KFE25_003147</name>
</gene>
<dbReference type="InterPro" id="IPR027038">
    <property type="entry name" value="RanGap"/>
</dbReference>